<dbReference type="EC" id="2.7.4.3" evidence="4 6"/>
<evidence type="ECO:0000313" key="9">
    <source>
        <dbReference type="Proteomes" id="UP000073604"/>
    </source>
</evidence>
<feature type="region of interest" description="NMP" evidence="4">
    <location>
        <begin position="30"/>
        <end position="59"/>
    </location>
</feature>
<dbReference type="UniPathway" id="UPA00588">
    <property type="reaction ID" value="UER00649"/>
</dbReference>
<protein>
    <recommendedName>
        <fullName evidence="4 6">Adenylate kinase</fullName>
        <shortName evidence="4">AK</shortName>
        <ecNumber evidence="4 6">2.7.4.3</ecNumber>
    </recommendedName>
    <alternativeName>
        <fullName evidence="4">ATP-AMP transphosphorylase</fullName>
    </alternativeName>
    <alternativeName>
        <fullName evidence="4">ATP:AMP phosphotransferase</fullName>
    </alternativeName>
    <alternativeName>
        <fullName evidence="4">Adenylate monophosphate kinase</fullName>
    </alternativeName>
</protein>
<evidence type="ECO:0000256" key="5">
    <source>
        <dbReference type="RuleBase" id="RU003330"/>
    </source>
</evidence>
<keyword evidence="4" id="KW-0862">Zinc</keyword>
<keyword evidence="9" id="KW-1185">Reference proteome</keyword>
<feature type="binding site" evidence="4">
    <location>
        <position position="169"/>
    </location>
    <ligand>
        <name>AMP</name>
        <dbReference type="ChEBI" id="CHEBI:456215"/>
    </ligand>
</feature>
<feature type="binding site" evidence="4">
    <location>
        <position position="128"/>
    </location>
    <ligand>
        <name>Zn(2+)</name>
        <dbReference type="ChEBI" id="CHEBI:29105"/>
        <note>structural</note>
    </ligand>
</feature>
<feature type="binding site" evidence="4">
    <location>
        <position position="148"/>
    </location>
    <ligand>
        <name>Zn(2+)</name>
        <dbReference type="ChEBI" id="CHEBI:29105"/>
        <note>structural</note>
    </ligand>
</feature>
<feature type="binding site" evidence="4">
    <location>
        <position position="36"/>
    </location>
    <ligand>
        <name>AMP</name>
        <dbReference type="ChEBI" id="CHEBI:456215"/>
    </ligand>
</feature>
<feature type="binding site" evidence="4">
    <location>
        <position position="90"/>
    </location>
    <ligand>
        <name>AMP</name>
        <dbReference type="ChEBI" id="CHEBI:456215"/>
    </ligand>
</feature>
<comment type="pathway">
    <text evidence="4">Purine metabolism; AMP biosynthesis via salvage pathway; AMP from ADP: step 1/1.</text>
</comment>
<dbReference type="Gene3D" id="3.40.50.300">
    <property type="entry name" value="P-loop containing nucleotide triphosphate hydrolases"/>
    <property type="match status" value="1"/>
</dbReference>
<dbReference type="InterPro" id="IPR033690">
    <property type="entry name" value="Adenylat_kinase_CS"/>
</dbReference>
<organism evidence="8 9">
    <name type="scientific">Thermococcus peptonophilus</name>
    <dbReference type="NCBI Taxonomy" id="53952"/>
    <lineage>
        <taxon>Archaea</taxon>
        <taxon>Methanobacteriati</taxon>
        <taxon>Methanobacteriota</taxon>
        <taxon>Thermococci</taxon>
        <taxon>Thermococcales</taxon>
        <taxon>Thermococcaceae</taxon>
        <taxon>Thermococcus</taxon>
    </lineage>
</organism>
<comment type="domain">
    <text evidence="4">Consists of three domains, a large central CORE domain and two small peripheral domains, NMPbind and LID, which undergo movements during catalysis. The LID domain closes over the site of phosphoryl transfer upon ATP binding. Assembling and dissambling the active center during each catalytic cycle provides an effective means to prevent ATP hydrolysis. Some bacteria have evolved a zinc-coordinating structure that stabilizes the LID domain.</text>
</comment>
<evidence type="ECO:0000256" key="3">
    <source>
        <dbReference type="ARBA" id="ARBA00022777"/>
    </source>
</evidence>
<dbReference type="STRING" id="53952.A0127_01030"/>
<accession>A0A142CSV4</accession>
<sequence length="224" mass="25955">MNILMFGPPGSGKSTHSRRIVEKYGLVYISSGDIIRKEIERKSSLGREMEAYLSRGDLIPDTIVNTLIISKLRRQRENFILDGYPRTPEQVIALENYLFDHGIKLDLALEIFIDEDTSVERISGRRICPNCGAVYHVKYNPPKVPGVCDVCGSKLVQRADDREDVVRKRYRIYSKNMEPIIKFYRAKGIYVRVDGDGPISEVWKRIQPLLDYIHSREEKRKEHE</sequence>
<dbReference type="NCBIfam" id="NF001387">
    <property type="entry name" value="PRK00279.2-5"/>
    <property type="match status" value="1"/>
</dbReference>
<dbReference type="RefSeq" id="WP_062386790.1">
    <property type="nucleotide sequence ID" value="NZ_CP014750.1"/>
</dbReference>
<dbReference type="HAMAP" id="MF_00235">
    <property type="entry name" value="Adenylate_kinase_Adk"/>
    <property type="match status" value="1"/>
</dbReference>
<feature type="binding site" evidence="4">
    <location>
        <position position="197"/>
    </location>
    <ligand>
        <name>ATP</name>
        <dbReference type="ChEBI" id="CHEBI:30616"/>
    </ligand>
</feature>
<dbReference type="PROSITE" id="PS00113">
    <property type="entry name" value="ADENYLATE_KINASE"/>
    <property type="match status" value="1"/>
</dbReference>
<feature type="binding site" evidence="4">
    <location>
        <position position="31"/>
    </location>
    <ligand>
        <name>AMP</name>
        <dbReference type="ChEBI" id="CHEBI:456215"/>
    </ligand>
</feature>
<gene>
    <name evidence="4" type="primary">adk</name>
    <name evidence="8" type="ORF">A0127_01030</name>
</gene>
<dbReference type="GO" id="GO:0004017">
    <property type="term" value="F:AMP kinase activity"/>
    <property type="evidence" value="ECO:0007669"/>
    <property type="project" value="UniProtKB-UniRule"/>
</dbReference>
<evidence type="ECO:0000256" key="6">
    <source>
        <dbReference type="RuleBase" id="RU003331"/>
    </source>
</evidence>
<feature type="binding site" evidence="4">
    <location>
        <position position="151"/>
    </location>
    <ligand>
        <name>Zn(2+)</name>
        <dbReference type="ChEBI" id="CHEBI:29105"/>
        <note>structural</note>
    </ligand>
</feature>
<proteinExistence type="inferred from homology"/>
<dbReference type="InterPro" id="IPR027417">
    <property type="entry name" value="P-loop_NTPase"/>
</dbReference>
<name>A0A142CSV4_9EURY</name>
<feature type="binding site" evidence="4">
    <location>
        <position position="158"/>
    </location>
    <ligand>
        <name>AMP</name>
        <dbReference type="ChEBI" id="CHEBI:456215"/>
    </ligand>
</feature>
<dbReference type="OrthoDB" id="31230at2157"/>
<reference evidence="9" key="1">
    <citation type="submission" date="2016-03" db="EMBL/GenBank/DDBJ databases">
        <authorList>
            <person name="Oger P.M."/>
        </authorList>
    </citation>
    <scope>NUCLEOTIDE SEQUENCE [LARGE SCALE GENOMIC DNA]</scope>
    <source>
        <strain evidence="9">OG-1</strain>
    </source>
</reference>
<keyword evidence="1 4" id="KW-0808">Transferase</keyword>
<feature type="binding site" evidence="4">
    <location>
        <begin position="134"/>
        <end position="135"/>
    </location>
    <ligand>
        <name>ATP</name>
        <dbReference type="ChEBI" id="CHEBI:30616"/>
    </ligand>
</feature>
<keyword evidence="4" id="KW-0479">Metal-binding</keyword>
<dbReference type="CDD" id="cd01428">
    <property type="entry name" value="ADK"/>
    <property type="match status" value="1"/>
</dbReference>
<feature type="binding site" evidence="4">
    <location>
        <begin position="57"/>
        <end position="59"/>
    </location>
    <ligand>
        <name>AMP</name>
        <dbReference type="ChEBI" id="CHEBI:456215"/>
    </ligand>
</feature>
<keyword evidence="2 4" id="KW-0547">Nucleotide-binding</keyword>
<keyword evidence="4" id="KW-0545">Nucleotide biosynthesis</keyword>
<dbReference type="GO" id="GO:0005737">
    <property type="term" value="C:cytoplasm"/>
    <property type="evidence" value="ECO:0007669"/>
    <property type="project" value="UniProtKB-SubCell"/>
</dbReference>
<dbReference type="KEGG" id="tpep:A0127_01030"/>
<evidence type="ECO:0000256" key="2">
    <source>
        <dbReference type="ARBA" id="ARBA00022741"/>
    </source>
</evidence>
<dbReference type="GO" id="GO:0044209">
    <property type="term" value="P:AMP salvage"/>
    <property type="evidence" value="ECO:0007669"/>
    <property type="project" value="UniProtKB-UniRule"/>
</dbReference>
<keyword evidence="4 6" id="KW-0067">ATP-binding</keyword>
<dbReference type="Pfam" id="PF05191">
    <property type="entry name" value="ADK_lid"/>
    <property type="match status" value="1"/>
</dbReference>
<evidence type="ECO:0000313" key="8">
    <source>
        <dbReference type="EMBL" id="AMQ17856.1"/>
    </source>
</evidence>
<dbReference type="SUPFAM" id="SSF52540">
    <property type="entry name" value="P-loop containing nucleoside triphosphate hydrolases"/>
    <property type="match status" value="1"/>
</dbReference>
<comment type="similarity">
    <text evidence="4 5">Belongs to the adenylate kinase family.</text>
</comment>
<dbReference type="FunFam" id="3.40.50.300:FF:000106">
    <property type="entry name" value="Adenylate kinase mitochondrial"/>
    <property type="match status" value="1"/>
</dbReference>
<dbReference type="Proteomes" id="UP000073604">
    <property type="component" value="Chromosome"/>
</dbReference>
<comment type="subunit">
    <text evidence="4 6">Monomer.</text>
</comment>
<feature type="binding site" evidence="4">
    <location>
        <begin position="10"/>
        <end position="15"/>
    </location>
    <ligand>
        <name>ATP</name>
        <dbReference type="ChEBI" id="CHEBI:30616"/>
    </ligand>
</feature>
<dbReference type="GO" id="GO:0008270">
    <property type="term" value="F:zinc ion binding"/>
    <property type="evidence" value="ECO:0007669"/>
    <property type="project" value="UniProtKB-UniRule"/>
</dbReference>
<evidence type="ECO:0000256" key="4">
    <source>
        <dbReference type="HAMAP-Rule" id="MF_00235"/>
    </source>
</evidence>
<evidence type="ECO:0000259" key="7">
    <source>
        <dbReference type="Pfam" id="PF05191"/>
    </source>
</evidence>
<dbReference type="PRINTS" id="PR00094">
    <property type="entry name" value="ADENYLTKNASE"/>
</dbReference>
<keyword evidence="3 4" id="KW-0418">Kinase</keyword>
<feature type="region of interest" description="LID" evidence="4">
    <location>
        <begin position="124"/>
        <end position="161"/>
    </location>
</feature>
<dbReference type="Pfam" id="PF00406">
    <property type="entry name" value="ADK"/>
    <property type="match status" value="1"/>
</dbReference>
<dbReference type="GeneID" id="27139086"/>
<comment type="subcellular location">
    <subcellularLocation>
        <location evidence="4 6">Cytoplasm</location>
    </subcellularLocation>
</comment>
<dbReference type="InterPro" id="IPR007862">
    <property type="entry name" value="Adenylate_kinase_lid-dom"/>
</dbReference>
<evidence type="ECO:0000256" key="1">
    <source>
        <dbReference type="ARBA" id="ARBA00022679"/>
    </source>
</evidence>
<comment type="catalytic activity">
    <reaction evidence="4 6">
        <text>AMP + ATP = 2 ADP</text>
        <dbReference type="Rhea" id="RHEA:12973"/>
        <dbReference type="ChEBI" id="CHEBI:30616"/>
        <dbReference type="ChEBI" id="CHEBI:456215"/>
        <dbReference type="ChEBI" id="CHEBI:456216"/>
        <dbReference type="EC" id="2.7.4.3"/>
    </reaction>
</comment>
<feature type="binding site" evidence="4">
    <location>
        <begin position="83"/>
        <end position="86"/>
    </location>
    <ligand>
        <name>AMP</name>
        <dbReference type="ChEBI" id="CHEBI:456215"/>
    </ligand>
</feature>
<dbReference type="NCBIfam" id="TIGR01351">
    <property type="entry name" value="adk"/>
    <property type="match status" value="1"/>
</dbReference>
<feature type="binding site" evidence="4">
    <location>
        <position position="125"/>
    </location>
    <ligand>
        <name>ATP</name>
        <dbReference type="ChEBI" id="CHEBI:30616"/>
    </ligand>
</feature>
<keyword evidence="4" id="KW-0963">Cytoplasm</keyword>
<dbReference type="GO" id="GO:0005524">
    <property type="term" value="F:ATP binding"/>
    <property type="evidence" value="ECO:0007669"/>
    <property type="project" value="UniProtKB-UniRule"/>
</dbReference>
<dbReference type="InterPro" id="IPR000850">
    <property type="entry name" value="Adenylat/UMP-CMP_kin"/>
</dbReference>
<feature type="binding site" evidence="4">
    <location>
        <position position="131"/>
    </location>
    <ligand>
        <name>Zn(2+)</name>
        <dbReference type="ChEBI" id="CHEBI:29105"/>
        <note>structural</note>
    </ligand>
</feature>
<dbReference type="InterPro" id="IPR006259">
    <property type="entry name" value="Adenyl_kin_sub"/>
</dbReference>
<dbReference type="EMBL" id="CP014750">
    <property type="protein sequence ID" value="AMQ17856.1"/>
    <property type="molecule type" value="Genomic_DNA"/>
</dbReference>
<dbReference type="AlphaFoldDB" id="A0A142CSV4"/>
<dbReference type="PANTHER" id="PTHR23359">
    <property type="entry name" value="NUCLEOTIDE KINASE"/>
    <property type="match status" value="1"/>
</dbReference>
<comment type="function">
    <text evidence="4">Catalyzes the reversible transfer of the terminal phosphate group between ATP and AMP. Plays an important role in cellular energy homeostasis and in adenine nucleotide metabolism.</text>
</comment>
<feature type="domain" description="Adenylate kinase active site lid" evidence="7">
    <location>
        <begin position="125"/>
        <end position="160"/>
    </location>
</feature>